<evidence type="ECO:0000313" key="6">
    <source>
        <dbReference type="EMBL" id="STT45571.1"/>
    </source>
</evidence>
<dbReference type="RefSeq" id="WP_004150518.1">
    <property type="nucleotide sequence ID" value="NZ_CP040994.1"/>
</dbReference>
<dbReference type="InterPro" id="IPR050426">
    <property type="entry name" value="Glycosyltransferase_28"/>
</dbReference>
<dbReference type="Proteomes" id="UP000255099">
    <property type="component" value="Unassembled WGS sequence"/>
</dbReference>
<evidence type="ECO:0000313" key="7">
    <source>
        <dbReference type="EMBL" id="STU45912.1"/>
    </source>
</evidence>
<protein>
    <submittedName>
        <fullName evidence="8">Protein IroB</fullName>
        <ecNumber evidence="8">2.4.1.-</ecNumber>
    </submittedName>
</protein>
<dbReference type="GO" id="GO:0017000">
    <property type="term" value="P:antibiotic biosynthetic process"/>
    <property type="evidence" value="ECO:0007669"/>
    <property type="project" value="UniProtKB-ARBA"/>
</dbReference>
<evidence type="ECO:0000313" key="9">
    <source>
        <dbReference type="Proteomes" id="UP000254799"/>
    </source>
</evidence>
<dbReference type="GO" id="GO:0008194">
    <property type="term" value="F:UDP-glycosyltransferase activity"/>
    <property type="evidence" value="ECO:0007669"/>
    <property type="project" value="InterPro"/>
</dbReference>
<dbReference type="InterPro" id="IPR048284">
    <property type="entry name" value="EryCIII-like_N"/>
</dbReference>
<gene>
    <name evidence="8" type="ORF">NCTC204_07140</name>
    <name evidence="7" type="ORF">NCTC8849_05796</name>
    <name evidence="6" type="ORF">NCTC9637_00417</name>
</gene>
<sequence>MRILFIGPPLYGLLYPVLSLAQAFRVNGHEVLIASGGKFVKKAAEAGLVAFDAAPGLDSEAGYCRHEALRKESHIGTKMGNFSFFSEEMADHLVEFAGHWRPDLIIYPPLGVIGPLIAAKYDIPVVMQTVGFGHTPWHIKGVTRSLADTYHRHGVGAAPRDMAWIDVAPPSMSILENDGEPIIPMQYVPYNGGAVWEPWWERKPDRKRLLVSLGTVKPMVDGLELITWVMDSASEVDAEIILHLSANARSDLRSLPSNVRLVDWIPMGAFLNGADGFIHHGGAGNTLTALHAGIPQIVFGQGADRPVNARVVVERGCGIIPGDGGLSSNMINAFLDNRALRDASEDVECKDKSDNCGLSKILPTSERITPAIKHGNALNDITETLQHLFLH</sequence>
<dbReference type="InterPro" id="IPR010610">
    <property type="entry name" value="EryCIII-like_C"/>
</dbReference>
<dbReference type="GO" id="GO:0016758">
    <property type="term" value="F:hexosyltransferase activity"/>
    <property type="evidence" value="ECO:0007669"/>
    <property type="project" value="UniProtKB-ARBA"/>
</dbReference>
<comment type="similarity">
    <text evidence="1">Belongs to the glycosyltransferase 28 family.</text>
</comment>
<feature type="domain" description="Erythromycin biosynthesis protein CIII-like N-terminal" evidence="5">
    <location>
        <begin position="22"/>
        <end position="214"/>
    </location>
</feature>
<dbReference type="Proteomes" id="UP000255192">
    <property type="component" value="Unassembled WGS sequence"/>
</dbReference>
<keyword evidence="2 8" id="KW-0328">Glycosyltransferase</keyword>
<dbReference type="Proteomes" id="UP000254799">
    <property type="component" value="Unassembled WGS sequence"/>
</dbReference>
<name>A0A378P2H8_KLEPN</name>
<reference evidence="9 10" key="1">
    <citation type="submission" date="2018-06" db="EMBL/GenBank/DDBJ databases">
        <authorList>
            <consortium name="Pathogen Informatics"/>
            <person name="Doyle S."/>
        </authorList>
    </citation>
    <scope>NUCLEOTIDE SEQUENCE [LARGE SCALE GENOMIC DNA]</scope>
    <source>
        <strain evidence="8 11">NCTC204</strain>
        <strain evidence="7 9">NCTC8849</strain>
        <strain evidence="6 10">NCTC9637</strain>
    </source>
</reference>
<evidence type="ECO:0000256" key="3">
    <source>
        <dbReference type="ARBA" id="ARBA00022679"/>
    </source>
</evidence>
<dbReference type="SUPFAM" id="SSF53756">
    <property type="entry name" value="UDP-Glycosyltransferase/glycogen phosphorylase"/>
    <property type="match status" value="1"/>
</dbReference>
<evidence type="ECO:0000256" key="1">
    <source>
        <dbReference type="ARBA" id="ARBA00006962"/>
    </source>
</evidence>
<dbReference type="EC" id="2.4.1.-" evidence="8"/>
<dbReference type="CDD" id="cd03784">
    <property type="entry name" value="GT1_Gtf-like"/>
    <property type="match status" value="1"/>
</dbReference>
<dbReference type="AlphaFoldDB" id="A0A378P2H8"/>
<organism evidence="8 11">
    <name type="scientific">Klebsiella pneumoniae</name>
    <dbReference type="NCBI Taxonomy" id="573"/>
    <lineage>
        <taxon>Bacteria</taxon>
        <taxon>Pseudomonadati</taxon>
        <taxon>Pseudomonadota</taxon>
        <taxon>Gammaproteobacteria</taxon>
        <taxon>Enterobacterales</taxon>
        <taxon>Enterobacteriaceae</taxon>
        <taxon>Klebsiella/Raoultella group</taxon>
        <taxon>Klebsiella</taxon>
        <taxon>Klebsiella pneumoniae complex</taxon>
    </lineage>
</organism>
<dbReference type="EMBL" id="UGLB01000002">
    <property type="protein sequence ID" value="STT45571.1"/>
    <property type="molecule type" value="Genomic_DNA"/>
</dbReference>
<dbReference type="PANTHER" id="PTHR48050">
    <property type="entry name" value="STEROL 3-BETA-GLUCOSYLTRANSFERASE"/>
    <property type="match status" value="1"/>
</dbReference>
<evidence type="ECO:0000259" key="5">
    <source>
        <dbReference type="Pfam" id="PF21036"/>
    </source>
</evidence>
<dbReference type="Gene3D" id="3.40.50.2000">
    <property type="entry name" value="Glycogen Phosphorylase B"/>
    <property type="match status" value="2"/>
</dbReference>
<dbReference type="EMBL" id="UGMD01000004">
    <property type="protein sequence ID" value="STY78809.1"/>
    <property type="molecule type" value="Genomic_DNA"/>
</dbReference>
<dbReference type="InterPro" id="IPR002213">
    <property type="entry name" value="UDP_glucos_trans"/>
</dbReference>
<evidence type="ECO:0000313" key="8">
    <source>
        <dbReference type="EMBL" id="STY78809.1"/>
    </source>
</evidence>
<dbReference type="Pfam" id="PF21036">
    <property type="entry name" value="EryCIII-like_N"/>
    <property type="match status" value="1"/>
</dbReference>
<evidence type="ECO:0000259" key="4">
    <source>
        <dbReference type="Pfam" id="PF06722"/>
    </source>
</evidence>
<proteinExistence type="inferred from homology"/>
<accession>A0A378P2H8</accession>
<evidence type="ECO:0000313" key="11">
    <source>
        <dbReference type="Proteomes" id="UP000255192"/>
    </source>
</evidence>
<evidence type="ECO:0000256" key="2">
    <source>
        <dbReference type="ARBA" id="ARBA00022676"/>
    </source>
</evidence>
<feature type="domain" description="Erythromycin biosynthesis protein CIII-like C-terminal" evidence="4">
    <location>
        <begin position="228"/>
        <end position="351"/>
    </location>
</feature>
<keyword evidence="3 8" id="KW-0808">Transferase</keyword>
<dbReference type="EMBL" id="UGLC01000003">
    <property type="protein sequence ID" value="STU45912.1"/>
    <property type="molecule type" value="Genomic_DNA"/>
</dbReference>
<dbReference type="Pfam" id="PF06722">
    <property type="entry name" value="EryCIII-like_C"/>
    <property type="match status" value="1"/>
</dbReference>
<dbReference type="PANTHER" id="PTHR48050:SF13">
    <property type="entry name" value="STEROL 3-BETA-GLUCOSYLTRANSFERASE UGT80A2"/>
    <property type="match status" value="1"/>
</dbReference>
<evidence type="ECO:0000313" key="10">
    <source>
        <dbReference type="Proteomes" id="UP000255099"/>
    </source>
</evidence>